<dbReference type="PANTHER" id="PTHR30451">
    <property type="entry name" value="OUTER MEMBRANE USHER PROTEIN"/>
    <property type="match status" value="1"/>
</dbReference>
<dbReference type="GO" id="GO:0009279">
    <property type="term" value="C:cell outer membrane"/>
    <property type="evidence" value="ECO:0007669"/>
    <property type="project" value="TreeGrafter"/>
</dbReference>
<dbReference type="RefSeq" id="WP_275683349.1">
    <property type="nucleotide sequence ID" value="NZ_JAJLJH010000004.1"/>
</dbReference>
<dbReference type="Proteomes" id="UP001139353">
    <property type="component" value="Unassembled WGS sequence"/>
</dbReference>
<dbReference type="PANTHER" id="PTHR30451:SF5">
    <property type="entry name" value="SLR0019 PROTEIN"/>
    <property type="match status" value="1"/>
</dbReference>
<organism evidence="1 2">
    <name type="scientific">Scleromatobacter humisilvae</name>
    <dbReference type="NCBI Taxonomy" id="2897159"/>
    <lineage>
        <taxon>Bacteria</taxon>
        <taxon>Pseudomonadati</taxon>
        <taxon>Pseudomonadota</taxon>
        <taxon>Betaproteobacteria</taxon>
        <taxon>Burkholderiales</taxon>
        <taxon>Sphaerotilaceae</taxon>
        <taxon>Scleromatobacter</taxon>
    </lineage>
</organism>
<proteinExistence type="predicted"/>
<keyword evidence="2" id="KW-1185">Reference proteome</keyword>
<gene>
    <name evidence="1" type="ORF">LPC04_16505</name>
</gene>
<dbReference type="EMBL" id="JAJLJH010000004">
    <property type="protein sequence ID" value="MCK9687309.1"/>
    <property type="molecule type" value="Genomic_DNA"/>
</dbReference>
<accession>A0A9X1YIV1</accession>
<dbReference type="InterPro" id="IPR042186">
    <property type="entry name" value="FimD_plug_dom"/>
</dbReference>
<reference evidence="1" key="1">
    <citation type="submission" date="2021-11" db="EMBL/GenBank/DDBJ databases">
        <title>BS-T2-15 a new species belonging to the Comamonadaceae family isolated from the soil of a French oak forest.</title>
        <authorList>
            <person name="Mieszkin S."/>
            <person name="Alain K."/>
        </authorList>
    </citation>
    <scope>NUCLEOTIDE SEQUENCE</scope>
    <source>
        <strain evidence="1">BS-T2-15</strain>
    </source>
</reference>
<dbReference type="GO" id="GO:0009297">
    <property type="term" value="P:pilus assembly"/>
    <property type="evidence" value="ECO:0007669"/>
    <property type="project" value="InterPro"/>
</dbReference>
<evidence type="ECO:0000313" key="1">
    <source>
        <dbReference type="EMBL" id="MCK9687309.1"/>
    </source>
</evidence>
<dbReference type="GO" id="GO:0015473">
    <property type="term" value="F:fimbrial usher porin activity"/>
    <property type="evidence" value="ECO:0007669"/>
    <property type="project" value="InterPro"/>
</dbReference>
<comment type="caution">
    <text evidence="1">The sequence shown here is derived from an EMBL/GenBank/DDBJ whole genome shotgun (WGS) entry which is preliminary data.</text>
</comment>
<dbReference type="Gene3D" id="2.60.40.3110">
    <property type="match status" value="1"/>
</dbReference>
<dbReference type="Pfam" id="PF00577">
    <property type="entry name" value="Usher"/>
    <property type="match status" value="2"/>
</dbReference>
<dbReference type="Gene3D" id="2.60.40.2610">
    <property type="entry name" value="Outer membrane usher protein FimD, plug domain"/>
    <property type="match status" value="1"/>
</dbReference>
<dbReference type="AlphaFoldDB" id="A0A9X1YIV1"/>
<sequence length="690" mass="71568">MLENVGVATPTGSRPALIDLVVDASGDSYLASLAELRGLSRVRWNLVGSEAGQVRLADLGVVRYDELSGELHVTVRSELLQPQVVGMGSIQTVIPDSAPASAAFIDYDLQTQILNNRTQCGLLLNGVEYIGLNRIELSGSTGDSQGTRLYQAHLVRESLEDSSLLEAGSVVGMAGARGNPAAMVGIGMRRDQSVTPGFITGPQLRVNGVSSGQSTVDVLIDNQRVSSAQVSAGSFSVVAQPIAEAGVAQVVVRDELGQQQVVSAQLFSNPMLLEVGQSEYGAWVGGLNTENLKSQGSAAIGYYRRGLTRWLTAETSYEGSLATEVAPAISRLAFSADVATMAGDLSVDVRGLGGAGQVSMTYSAVHRVGAWTVNAGGQATHSDAGYYNVGGGLVQRYNYSGTLGASAYGGSSYVTMAQSPAGKLKQVGGSYRLDAIGATLSLSVSRFESGTQKSNSAFLGLSIPFGGGVSGNFTTRSSSDGIVKRVAINGAIDRNVYGGLSTEGVHGFDRTQADLTATMGPTRLLANVAQVNGQPLAAQAFLRGSVVLHRGGVAFVPTQYSDGGFALVDLGAPGVVVRNSFGANATTDAAGYAVVPMPSLRSVQLRIDPDTAPDGLDLSPVPAVAYRKGAFEFRRRAVHGQFVQVAGHTTGTLVVDGVEYPVTDRGAWVELASGHYVGQAGGVSVDFTAF</sequence>
<name>A0A9X1YIV1_9BURK</name>
<protein>
    <submittedName>
        <fullName evidence="1">Fimbria/pilus outer membrane usher protein</fullName>
    </submittedName>
</protein>
<dbReference type="InterPro" id="IPR000015">
    <property type="entry name" value="Fimb_usher"/>
</dbReference>
<evidence type="ECO:0000313" key="2">
    <source>
        <dbReference type="Proteomes" id="UP001139353"/>
    </source>
</evidence>